<reference evidence="1" key="1">
    <citation type="journal article" date="2015" name="Nature">
        <title>Complex archaea that bridge the gap between prokaryotes and eukaryotes.</title>
        <authorList>
            <person name="Spang A."/>
            <person name="Saw J.H."/>
            <person name="Jorgensen S.L."/>
            <person name="Zaremba-Niedzwiedzka K."/>
            <person name="Martijn J."/>
            <person name="Lind A.E."/>
            <person name="van Eijk R."/>
            <person name="Schleper C."/>
            <person name="Guy L."/>
            <person name="Ettema T.J."/>
        </authorList>
    </citation>
    <scope>NUCLEOTIDE SEQUENCE</scope>
</reference>
<evidence type="ECO:0000313" key="1">
    <source>
        <dbReference type="EMBL" id="KKL22795.1"/>
    </source>
</evidence>
<dbReference type="AlphaFoldDB" id="A0A0F9BLV3"/>
<dbReference type="EMBL" id="LAZR01037209">
    <property type="protein sequence ID" value="KKL22795.1"/>
    <property type="molecule type" value="Genomic_DNA"/>
</dbReference>
<comment type="caution">
    <text evidence="1">The sequence shown here is derived from an EMBL/GenBank/DDBJ whole genome shotgun (WGS) entry which is preliminary data.</text>
</comment>
<protein>
    <submittedName>
        <fullName evidence="1">Uncharacterized protein</fullName>
    </submittedName>
</protein>
<organism evidence="1">
    <name type="scientific">marine sediment metagenome</name>
    <dbReference type="NCBI Taxonomy" id="412755"/>
    <lineage>
        <taxon>unclassified sequences</taxon>
        <taxon>metagenomes</taxon>
        <taxon>ecological metagenomes</taxon>
    </lineage>
</organism>
<accession>A0A0F9BLV3</accession>
<proteinExistence type="predicted"/>
<name>A0A0F9BLV3_9ZZZZ</name>
<gene>
    <name evidence="1" type="ORF">LCGC14_2431800</name>
</gene>
<sequence>MITEKTCVERIEEHLTARMGYFTNALEGKYEDGEEYEDFNDWLNCYSLAYADDPHYRAKKLELSWGGPADFFLFFEDETIEYHFQDWGDSAKRELYGDDLETMLEVYNTYLNYE</sequence>